<comment type="caution">
    <text evidence="1">The sequence shown here is derived from an EMBL/GenBank/DDBJ whole genome shotgun (WGS) entry which is preliminary data.</text>
</comment>
<reference evidence="1 2" key="1">
    <citation type="journal article" date="2023" name="Sci. Data">
        <title>Genome assembly of the Korean intertidal mud-creeper Batillaria attramentaria.</title>
        <authorList>
            <person name="Patra A.K."/>
            <person name="Ho P.T."/>
            <person name="Jun S."/>
            <person name="Lee S.J."/>
            <person name="Kim Y."/>
            <person name="Won Y.J."/>
        </authorList>
    </citation>
    <scope>NUCLEOTIDE SEQUENCE [LARGE SCALE GENOMIC DNA]</scope>
    <source>
        <strain evidence="1">Wonlab-2016</strain>
    </source>
</reference>
<dbReference type="AlphaFoldDB" id="A0ABD0L260"/>
<sequence>MTYGSYRSTHQLLLQSTARISIPFPLDFLTETVVACLQEESERNKVITICCPFEEQNKTGNVVGGLYSNCKTRLINPRTMLRHRRLIMVYDAFRYCHENRQSVKMKMFTDDTKWKLQPRNLISDHEGQSSFCLISRLRSSPCGNQSFLMFS</sequence>
<evidence type="ECO:0000313" key="1">
    <source>
        <dbReference type="EMBL" id="KAK7493152.1"/>
    </source>
</evidence>
<proteinExistence type="predicted"/>
<gene>
    <name evidence="1" type="ORF">BaRGS_00015673</name>
</gene>
<dbReference type="EMBL" id="JACVVK020000096">
    <property type="protein sequence ID" value="KAK7493152.1"/>
    <property type="molecule type" value="Genomic_DNA"/>
</dbReference>
<name>A0ABD0L260_9CAEN</name>
<keyword evidence="2" id="KW-1185">Reference proteome</keyword>
<organism evidence="1 2">
    <name type="scientific">Batillaria attramentaria</name>
    <dbReference type="NCBI Taxonomy" id="370345"/>
    <lineage>
        <taxon>Eukaryota</taxon>
        <taxon>Metazoa</taxon>
        <taxon>Spiralia</taxon>
        <taxon>Lophotrochozoa</taxon>
        <taxon>Mollusca</taxon>
        <taxon>Gastropoda</taxon>
        <taxon>Caenogastropoda</taxon>
        <taxon>Sorbeoconcha</taxon>
        <taxon>Cerithioidea</taxon>
        <taxon>Batillariidae</taxon>
        <taxon>Batillaria</taxon>
    </lineage>
</organism>
<accession>A0ABD0L260</accession>
<protein>
    <submittedName>
        <fullName evidence="1">Uncharacterized protein</fullName>
    </submittedName>
</protein>
<dbReference type="Proteomes" id="UP001519460">
    <property type="component" value="Unassembled WGS sequence"/>
</dbReference>
<evidence type="ECO:0000313" key="2">
    <source>
        <dbReference type="Proteomes" id="UP001519460"/>
    </source>
</evidence>